<keyword evidence="2" id="KW-1185">Reference proteome</keyword>
<dbReference type="AlphaFoldDB" id="A0A7W8IMR5"/>
<comment type="caution">
    <text evidence="1">The sequence shown here is derived from an EMBL/GenBank/DDBJ whole genome shotgun (WGS) entry which is preliminary data.</text>
</comment>
<accession>A0A7W8IMR5</accession>
<dbReference type="Pfam" id="PF10673">
    <property type="entry name" value="DUF2487"/>
    <property type="match status" value="1"/>
</dbReference>
<organism evidence="1 2">
    <name type="scientific">Anoxybacteroides tepidamans</name>
    <dbReference type="NCBI Taxonomy" id="265948"/>
    <lineage>
        <taxon>Bacteria</taxon>
        <taxon>Bacillati</taxon>
        <taxon>Bacillota</taxon>
        <taxon>Bacilli</taxon>
        <taxon>Bacillales</taxon>
        <taxon>Anoxybacillaceae</taxon>
        <taxon>Anoxybacteroides</taxon>
    </lineage>
</organism>
<proteinExistence type="predicted"/>
<gene>
    <name evidence="1" type="ORF">HNQ34_000467</name>
</gene>
<name>A0A7W8IMR5_9BACL</name>
<reference evidence="1 2" key="1">
    <citation type="submission" date="2020-08" db="EMBL/GenBank/DDBJ databases">
        <title>Genomic Encyclopedia of Type Strains, Phase IV (KMG-IV): sequencing the most valuable type-strain genomes for metagenomic binning, comparative biology and taxonomic classification.</title>
        <authorList>
            <person name="Goeker M."/>
        </authorList>
    </citation>
    <scope>NUCLEOTIDE SEQUENCE [LARGE SCALE GENOMIC DNA]</scope>
    <source>
        <strain evidence="1 2">DSM 16325</strain>
    </source>
</reference>
<dbReference type="EMBL" id="JACHEP010000001">
    <property type="protein sequence ID" value="MBB5323390.1"/>
    <property type="molecule type" value="Genomic_DNA"/>
</dbReference>
<evidence type="ECO:0000313" key="1">
    <source>
        <dbReference type="EMBL" id="MBB5323390.1"/>
    </source>
</evidence>
<evidence type="ECO:0000313" key="2">
    <source>
        <dbReference type="Proteomes" id="UP000520011"/>
    </source>
</evidence>
<protein>
    <recommendedName>
        <fullName evidence="3">DUF2487 family protein</fullName>
    </recommendedName>
</protein>
<dbReference type="Proteomes" id="UP000520011">
    <property type="component" value="Unassembled WGS sequence"/>
</dbReference>
<evidence type="ECO:0008006" key="3">
    <source>
        <dbReference type="Google" id="ProtNLM"/>
    </source>
</evidence>
<dbReference type="InterPro" id="IPR019615">
    <property type="entry name" value="DUF2487"/>
</dbReference>
<dbReference type="RefSeq" id="WP_183251109.1">
    <property type="nucleotide sequence ID" value="NZ_JACHEP010000001.1"/>
</dbReference>
<sequence>MKWTVYDVEMYEKEKQYIDTVVIPLMPLTLSSGAKAAVSGGEFVQLLTNEIERQLKGRLFLLPPFTYFVTEPISECTKRLNDWTNELKESGMDHVFYVTSDRQWKEIEQQLSGTLFSFPAVPFEHMDEAYKRQIVQEQTTKLLNAFISQWT</sequence>